<evidence type="ECO:0000256" key="1">
    <source>
        <dbReference type="PIRSR" id="PIRSR006806-1"/>
    </source>
</evidence>
<keyword evidence="1 2" id="KW-0067">ATP-binding</keyword>
<dbReference type="GO" id="GO:0035999">
    <property type="term" value="P:tetrahydrofolate interconversion"/>
    <property type="evidence" value="ECO:0007669"/>
    <property type="project" value="TreeGrafter"/>
</dbReference>
<dbReference type="InterPro" id="IPR024185">
    <property type="entry name" value="FTHF_cligase-like_sf"/>
</dbReference>
<dbReference type="PANTHER" id="PTHR23407">
    <property type="entry name" value="ATPASE INHIBITOR/5-FORMYLTETRAHYDROFOLATE CYCLO-LIGASE"/>
    <property type="match status" value="1"/>
</dbReference>
<keyword evidence="2" id="KW-0479">Metal-binding</keyword>
<dbReference type="InterPro" id="IPR002698">
    <property type="entry name" value="FTHF_cligase"/>
</dbReference>
<comment type="catalytic activity">
    <reaction evidence="2">
        <text>(6S)-5-formyl-5,6,7,8-tetrahydrofolate + ATP = (6R)-5,10-methenyltetrahydrofolate + ADP + phosphate</text>
        <dbReference type="Rhea" id="RHEA:10488"/>
        <dbReference type="ChEBI" id="CHEBI:30616"/>
        <dbReference type="ChEBI" id="CHEBI:43474"/>
        <dbReference type="ChEBI" id="CHEBI:57455"/>
        <dbReference type="ChEBI" id="CHEBI:57457"/>
        <dbReference type="ChEBI" id="CHEBI:456216"/>
        <dbReference type="EC" id="6.3.3.2"/>
    </reaction>
</comment>
<dbReference type="InterPro" id="IPR037171">
    <property type="entry name" value="NagB/RpiA_transferase-like"/>
</dbReference>
<accession>A0A6N4RBQ7</accession>
<sequence>METMIRTQSAPVTVAPKAPKTLQRAEKQLLRSMFRHRRHVIPADLVSTTNFKAANLVRSLIADLTPTVVSLYMPRQNEVDLTLLVQDLWEANQTVCLPRVVQRGHPLVFNIWNQGRPLEPDALGIPAATGPEIIPSVIVIPMVGYNREGYRLGSGGGYFDRTLAALKQPVITIGVCFTELEIPDFPAEEHDTRLNYIVTGKEIIACNPR</sequence>
<dbReference type="Pfam" id="PF01812">
    <property type="entry name" value="5-FTHF_cyc-lig"/>
    <property type="match status" value="1"/>
</dbReference>
<proteinExistence type="inferred from homology"/>
<feature type="binding site" evidence="1">
    <location>
        <position position="78"/>
    </location>
    <ligand>
        <name>substrate</name>
    </ligand>
</feature>
<dbReference type="EMBL" id="VAFM01000001">
    <property type="protein sequence ID" value="TKW61455.1"/>
    <property type="molecule type" value="Genomic_DNA"/>
</dbReference>
<dbReference type="SUPFAM" id="SSF100950">
    <property type="entry name" value="NagB/RpiA/CoA transferase-like"/>
    <property type="match status" value="1"/>
</dbReference>
<comment type="caution">
    <text evidence="3">The sequence shown here is derived from an EMBL/GenBank/DDBJ whole genome shotgun (WGS) entry which is preliminary data.</text>
</comment>
<dbReference type="GO" id="GO:0046872">
    <property type="term" value="F:metal ion binding"/>
    <property type="evidence" value="ECO:0007669"/>
    <property type="project" value="UniProtKB-KW"/>
</dbReference>
<keyword evidence="3" id="KW-0436">Ligase</keyword>
<dbReference type="Proteomes" id="UP000320948">
    <property type="component" value="Unassembled WGS sequence"/>
</dbReference>
<keyword evidence="1 2" id="KW-0547">Nucleotide-binding</keyword>
<keyword evidence="2" id="KW-0460">Magnesium</keyword>
<dbReference type="Gene3D" id="3.40.50.10420">
    <property type="entry name" value="NagB/RpiA/CoA transferase-like"/>
    <property type="match status" value="1"/>
</dbReference>
<dbReference type="EC" id="6.3.3.2" evidence="2"/>
<evidence type="ECO:0000256" key="2">
    <source>
        <dbReference type="RuleBase" id="RU361279"/>
    </source>
</evidence>
<reference evidence="3 4" key="1">
    <citation type="journal article" date="2017" name="Nat. Commun.">
        <title>In situ click chemistry generation of cyclooxygenase-2 inhibitors.</title>
        <authorList>
            <person name="Bhardwaj A."/>
            <person name="Kaur J."/>
            <person name="Wuest M."/>
            <person name="Wuest F."/>
        </authorList>
    </citation>
    <scope>NUCLEOTIDE SEQUENCE [LARGE SCALE GENOMIC DNA]</scope>
    <source>
        <strain evidence="3">S2_018_000_R2_106</strain>
    </source>
</reference>
<name>A0A6N4RBQ7_BLAVI</name>
<comment type="similarity">
    <text evidence="2">Belongs to the 5-formyltetrahydrofolate cyclo-ligase family.</text>
</comment>
<organism evidence="3 4">
    <name type="scientific">Blastochloris viridis</name>
    <name type="common">Rhodopseudomonas viridis</name>
    <dbReference type="NCBI Taxonomy" id="1079"/>
    <lineage>
        <taxon>Bacteria</taxon>
        <taxon>Pseudomonadati</taxon>
        <taxon>Pseudomonadota</taxon>
        <taxon>Alphaproteobacteria</taxon>
        <taxon>Hyphomicrobiales</taxon>
        <taxon>Blastochloridaceae</taxon>
        <taxon>Blastochloris</taxon>
    </lineage>
</organism>
<protein>
    <recommendedName>
        <fullName evidence="2">5-formyltetrahydrofolate cyclo-ligase</fullName>
        <ecNumber evidence="2">6.3.3.2</ecNumber>
    </recommendedName>
</protein>
<dbReference type="GO" id="GO:0005524">
    <property type="term" value="F:ATP binding"/>
    <property type="evidence" value="ECO:0007669"/>
    <property type="project" value="UniProtKB-KW"/>
</dbReference>
<feature type="binding site" evidence="1">
    <location>
        <position position="73"/>
    </location>
    <ligand>
        <name>substrate</name>
    </ligand>
</feature>
<dbReference type="AlphaFoldDB" id="A0A6N4RBQ7"/>
<feature type="binding site" evidence="1">
    <location>
        <begin position="27"/>
        <end position="31"/>
    </location>
    <ligand>
        <name>ATP</name>
        <dbReference type="ChEBI" id="CHEBI:30616"/>
    </ligand>
</feature>
<dbReference type="GO" id="GO:0030272">
    <property type="term" value="F:5-formyltetrahydrofolate cyclo-ligase activity"/>
    <property type="evidence" value="ECO:0007669"/>
    <property type="project" value="UniProtKB-EC"/>
</dbReference>
<gene>
    <name evidence="3" type="ORF">DI628_02210</name>
</gene>
<dbReference type="PANTHER" id="PTHR23407:SF11">
    <property type="entry name" value="CHROMOSOME UNDETERMINED SCAFFOLD_24, WHOLE GENOME SHOTGUN SEQUENCE"/>
    <property type="match status" value="1"/>
</dbReference>
<dbReference type="PIRSF" id="PIRSF006806">
    <property type="entry name" value="FTHF_cligase"/>
    <property type="match status" value="1"/>
</dbReference>
<evidence type="ECO:0000313" key="3">
    <source>
        <dbReference type="EMBL" id="TKW61455.1"/>
    </source>
</evidence>
<comment type="cofactor">
    <cofactor evidence="2">
        <name>Mg(2+)</name>
        <dbReference type="ChEBI" id="CHEBI:18420"/>
    </cofactor>
</comment>
<dbReference type="GO" id="GO:0009396">
    <property type="term" value="P:folic acid-containing compound biosynthetic process"/>
    <property type="evidence" value="ECO:0007669"/>
    <property type="project" value="TreeGrafter"/>
</dbReference>
<dbReference type="NCBIfam" id="TIGR02727">
    <property type="entry name" value="MTHFS_bact"/>
    <property type="match status" value="1"/>
</dbReference>
<evidence type="ECO:0000313" key="4">
    <source>
        <dbReference type="Proteomes" id="UP000320948"/>
    </source>
</evidence>